<feature type="region of interest" description="Disordered" evidence="1">
    <location>
        <begin position="1"/>
        <end position="35"/>
    </location>
</feature>
<evidence type="ECO:0000256" key="1">
    <source>
        <dbReference type="SAM" id="MobiDB-lite"/>
    </source>
</evidence>
<sequence length="115" mass="13784">MDRKEKNKRKPRHKSSQKRKTERHRSPHRHQSGVQDVFTIEASNHPDKHHSRSAVQNSLLECFLVARNRIIRHWRQSKEGVLQRKKKYMKVVFNRAYGIRHYSLYLSLIMAPCNA</sequence>
<organism evidence="2 3">
    <name type="scientific">Trichonephila clavata</name>
    <name type="common">Joro spider</name>
    <name type="synonym">Nephila clavata</name>
    <dbReference type="NCBI Taxonomy" id="2740835"/>
    <lineage>
        <taxon>Eukaryota</taxon>
        <taxon>Metazoa</taxon>
        <taxon>Ecdysozoa</taxon>
        <taxon>Arthropoda</taxon>
        <taxon>Chelicerata</taxon>
        <taxon>Arachnida</taxon>
        <taxon>Araneae</taxon>
        <taxon>Araneomorphae</taxon>
        <taxon>Entelegynae</taxon>
        <taxon>Araneoidea</taxon>
        <taxon>Nephilidae</taxon>
        <taxon>Trichonephila</taxon>
    </lineage>
</organism>
<dbReference type="EMBL" id="BMAO01004074">
    <property type="protein sequence ID" value="GFQ92162.1"/>
    <property type="molecule type" value="Genomic_DNA"/>
</dbReference>
<keyword evidence="3" id="KW-1185">Reference proteome</keyword>
<name>A0A8X6ID37_TRICU</name>
<evidence type="ECO:0000313" key="2">
    <source>
        <dbReference type="EMBL" id="GFQ92162.1"/>
    </source>
</evidence>
<feature type="compositionally biased region" description="Basic residues" evidence="1">
    <location>
        <begin position="1"/>
        <end position="31"/>
    </location>
</feature>
<evidence type="ECO:0000313" key="3">
    <source>
        <dbReference type="Proteomes" id="UP000887116"/>
    </source>
</evidence>
<dbReference type="AlphaFoldDB" id="A0A8X6ID37"/>
<accession>A0A8X6ID37</accession>
<reference evidence="2" key="1">
    <citation type="submission" date="2020-07" db="EMBL/GenBank/DDBJ databases">
        <title>Multicomponent nature underlies the extraordinary mechanical properties of spider dragline silk.</title>
        <authorList>
            <person name="Kono N."/>
            <person name="Nakamura H."/>
            <person name="Mori M."/>
            <person name="Yoshida Y."/>
            <person name="Ohtoshi R."/>
            <person name="Malay A.D."/>
            <person name="Moran D.A.P."/>
            <person name="Tomita M."/>
            <person name="Numata K."/>
            <person name="Arakawa K."/>
        </authorList>
    </citation>
    <scope>NUCLEOTIDE SEQUENCE</scope>
</reference>
<gene>
    <name evidence="2" type="ORF">TNCT_545241</name>
</gene>
<dbReference type="OrthoDB" id="6436755at2759"/>
<comment type="caution">
    <text evidence="2">The sequence shown here is derived from an EMBL/GenBank/DDBJ whole genome shotgun (WGS) entry which is preliminary data.</text>
</comment>
<proteinExistence type="predicted"/>
<dbReference type="Proteomes" id="UP000887116">
    <property type="component" value="Unassembled WGS sequence"/>
</dbReference>
<protein>
    <submittedName>
        <fullName evidence="2">Uncharacterized protein</fullName>
    </submittedName>
</protein>